<dbReference type="SUPFAM" id="SSF52833">
    <property type="entry name" value="Thioredoxin-like"/>
    <property type="match status" value="1"/>
</dbReference>
<dbReference type="AlphaFoldDB" id="A0A7W8HZ20"/>
<dbReference type="Gene3D" id="3.40.30.10">
    <property type="entry name" value="Glutaredoxin"/>
    <property type="match status" value="1"/>
</dbReference>
<dbReference type="InterPro" id="IPR036249">
    <property type="entry name" value="Thioredoxin-like_sf"/>
</dbReference>
<reference evidence="3 4" key="1">
    <citation type="submission" date="2020-08" db="EMBL/GenBank/DDBJ databases">
        <title>Genomic Encyclopedia of Type Strains, Phase IV (KMG-IV): sequencing the most valuable type-strain genomes for metagenomic binning, comparative biology and taxonomic classification.</title>
        <authorList>
            <person name="Goeker M."/>
        </authorList>
    </citation>
    <scope>NUCLEOTIDE SEQUENCE [LARGE SCALE GENOMIC DNA]</scope>
    <source>
        <strain evidence="3 4">DSM 25335</strain>
    </source>
</reference>
<evidence type="ECO:0000259" key="2">
    <source>
        <dbReference type="Pfam" id="PF13462"/>
    </source>
</evidence>
<feature type="chain" id="PRO_5030526792" evidence="1">
    <location>
        <begin position="24"/>
        <end position="214"/>
    </location>
</feature>
<keyword evidence="4" id="KW-1185">Reference proteome</keyword>
<keyword evidence="1" id="KW-0732">Signal</keyword>
<feature type="domain" description="Thioredoxin-like fold" evidence="2">
    <location>
        <begin position="32"/>
        <end position="190"/>
    </location>
</feature>
<dbReference type="Pfam" id="PF13462">
    <property type="entry name" value="Thioredoxin_4"/>
    <property type="match status" value="1"/>
</dbReference>
<comment type="caution">
    <text evidence="3">The sequence shown here is derived from an EMBL/GenBank/DDBJ whole genome shotgun (WGS) entry which is preliminary data.</text>
</comment>
<dbReference type="EMBL" id="JACHFZ010000004">
    <property type="protein sequence ID" value="MBB5292503.1"/>
    <property type="molecule type" value="Genomic_DNA"/>
</dbReference>
<dbReference type="Proteomes" id="UP000566663">
    <property type="component" value="Unassembled WGS sequence"/>
</dbReference>
<dbReference type="GO" id="GO:0016853">
    <property type="term" value="F:isomerase activity"/>
    <property type="evidence" value="ECO:0007669"/>
    <property type="project" value="UniProtKB-KW"/>
</dbReference>
<dbReference type="InterPro" id="IPR012336">
    <property type="entry name" value="Thioredoxin-like_fold"/>
</dbReference>
<keyword evidence="3" id="KW-0413">Isomerase</keyword>
<sequence>MKRLSRFLLTLLIAIAAPATALAQTVEPVRSDDRTLGAASAPVTLTVYLSTTCSHCADWHTNDFPAIKARWVDAGKVRVVFRDLPTPPQEAAIAGAVMARCAPAEKFHVVLDTLFRGQGRLHSHDGPPAQQTVINWLAAGGAAGGLTRDQMNACFSDEASFVEIENRAEQSNADGVNSTPSFLINGERVPDAAIMMSRGVDAFEPLIQPLLDGR</sequence>
<evidence type="ECO:0000256" key="1">
    <source>
        <dbReference type="SAM" id="SignalP"/>
    </source>
</evidence>
<feature type="signal peptide" evidence="1">
    <location>
        <begin position="1"/>
        <end position="23"/>
    </location>
</feature>
<gene>
    <name evidence="3" type="ORF">HNQ67_002027</name>
</gene>
<name>A0A7W8HZ20_9CAUL</name>
<proteinExistence type="predicted"/>
<dbReference type="RefSeq" id="WP_183254990.1">
    <property type="nucleotide sequence ID" value="NZ_BAAAFF010000001.1"/>
</dbReference>
<accession>A0A7W8HZ20</accession>
<evidence type="ECO:0000313" key="3">
    <source>
        <dbReference type="EMBL" id="MBB5292503.1"/>
    </source>
</evidence>
<organism evidence="3 4">
    <name type="scientific">Brevundimonas basaltis</name>
    <dbReference type="NCBI Taxonomy" id="472166"/>
    <lineage>
        <taxon>Bacteria</taxon>
        <taxon>Pseudomonadati</taxon>
        <taxon>Pseudomonadota</taxon>
        <taxon>Alphaproteobacteria</taxon>
        <taxon>Caulobacterales</taxon>
        <taxon>Caulobacteraceae</taxon>
        <taxon>Brevundimonas</taxon>
    </lineage>
</organism>
<evidence type="ECO:0000313" key="4">
    <source>
        <dbReference type="Proteomes" id="UP000566663"/>
    </source>
</evidence>
<protein>
    <submittedName>
        <fullName evidence="3">Protein-disulfide isomerase</fullName>
    </submittedName>
</protein>